<dbReference type="Proteomes" id="UP001172109">
    <property type="component" value="Unassembled WGS sequence"/>
</dbReference>
<name>A0AAP4VPK4_9BURK</name>
<evidence type="ECO:0000313" key="2">
    <source>
        <dbReference type="EMBL" id="MDN7569926.1"/>
    </source>
</evidence>
<dbReference type="AlphaFoldDB" id="A0AAP4VPK4"/>
<evidence type="ECO:0000313" key="3">
    <source>
        <dbReference type="Proteomes" id="UP001172109"/>
    </source>
</evidence>
<keyword evidence="1" id="KW-0472">Membrane</keyword>
<feature type="transmembrane region" description="Helical" evidence="1">
    <location>
        <begin position="72"/>
        <end position="93"/>
    </location>
</feature>
<dbReference type="EMBL" id="JAUJQS010000043">
    <property type="protein sequence ID" value="MDN7569926.1"/>
    <property type="molecule type" value="Genomic_DNA"/>
</dbReference>
<keyword evidence="1" id="KW-0812">Transmembrane</keyword>
<reference evidence="2" key="1">
    <citation type="submission" date="2023-07" db="EMBL/GenBank/DDBJ databases">
        <title>A collection of bacterial strains from the Burkholderia cepacia Research Laboratory and Repository.</title>
        <authorList>
            <person name="Lipuma J."/>
            <person name="Spilker T."/>
            <person name="Caverly L."/>
        </authorList>
    </citation>
    <scope>NUCLEOTIDE SEQUENCE</scope>
    <source>
        <strain evidence="2">AU44979</strain>
    </source>
</reference>
<feature type="transmembrane region" description="Helical" evidence="1">
    <location>
        <begin position="105"/>
        <end position="128"/>
    </location>
</feature>
<feature type="transmembrane region" description="Helical" evidence="1">
    <location>
        <begin position="48"/>
        <end position="66"/>
    </location>
</feature>
<comment type="caution">
    <text evidence="2">The sequence shown here is derived from an EMBL/GenBank/DDBJ whole genome shotgun (WGS) entry which is preliminary data.</text>
</comment>
<evidence type="ECO:0000256" key="1">
    <source>
        <dbReference type="SAM" id="Phobius"/>
    </source>
</evidence>
<protein>
    <submittedName>
        <fullName evidence="2">Uncharacterized protein</fullName>
    </submittedName>
</protein>
<accession>A0AAP4VPK4</accession>
<keyword evidence="1" id="KW-1133">Transmembrane helix</keyword>
<organism evidence="2 3">
    <name type="scientific">Burkholderia contaminans</name>
    <dbReference type="NCBI Taxonomy" id="488447"/>
    <lineage>
        <taxon>Bacteria</taxon>
        <taxon>Pseudomonadati</taxon>
        <taxon>Pseudomonadota</taxon>
        <taxon>Betaproteobacteria</taxon>
        <taxon>Burkholderiales</taxon>
        <taxon>Burkholderiaceae</taxon>
        <taxon>Burkholderia</taxon>
        <taxon>Burkholderia cepacia complex</taxon>
    </lineage>
</organism>
<sequence>MVTSKLSNIAKATREQCFSTPAQSLRTLCCIVSVFILGIALGTIEGSVVVVTFCMLLVMAIVQGMSSEESPLLGPIAAVAFGVGGAIGLVIVACAEQLPADRIGWFAAAGGGAVGAIWWVMLTSKWIWRLVSNNSGGSGGSD</sequence>
<gene>
    <name evidence="2" type="ORF">QZM56_36055</name>
</gene>
<dbReference type="RefSeq" id="WP_137962514.1">
    <property type="nucleotide sequence ID" value="NZ_JAUJQS010000043.1"/>
</dbReference>
<proteinExistence type="predicted"/>